<name>A0A8S1WRS4_9CILI</name>
<reference evidence="1" key="1">
    <citation type="submission" date="2021-01" db="EMBL/GenBank/DDBJ databases">
        <authorList>
            <consortium name="Genoscope - CEA"/>
            <person name="William W."/>
        </authorList>
    </citation>
    <scope>NUCLEOTIDE SEQUENCE</scope>
</reference>
<comment type="caution">
    <text evidence="1">The sequence shown here is derived from an EMBL/GenBank/DDBJ whole genome shotgun (WGS) entry which is preliminary data.</text>
</comment>
<protein>
    <submittedName>
        <fullName evidence="1">Uncharacterized protein</fullName>
    </submittedName>
</protein>
<dbReference type="Proteomes" id="UP000689195">
    <property type="component" value="Unassembled WGS sequence"/>
</dbReference>
<proteinExistence type="predicted"/>
<dbReference type="EMBL" id="CAJJDO010000101">
    <property type="protein sequence ID" value="CAD8192423.1"/>
    <property type="molecule type" value="Genomic_DNA"/>
</dbReference>
<sequence length="35" mass="4248">MSKTIIRTMIKQKKSRKSIGECEDFEIMEKRIIEF</sequence>
<evidence type="ECO:0000313" key="2">
    <source>
        <dbReference type="Proteomes" id="UP000689195"/>
    </source>
</evidence>
<organism evidence="1 2">
    <name type="scientific">Paramecium pentaurelia</name>
    <dbReference type="NCBI Taxonomy" id="43138"/>
    <lineage>
        <taxon>Eukaryota</taxon>
        <taxon>Sar</taxon>
        <taxon>Alveolata</taxon>
        <taxon>Ciliophora</taxon>
        <taxon>Intramacronucleata</taxon>
        <taxon>Oligohymenophorea</taxon>
        <taxon>Peniculida</taxon>
        <taxon>Parameciidae</taxon>
        <taxon>Paramecium</taxon>
    </lineage>
</organism>
<keyword evidence="2" id="KW-1185">Reference proteome</keyword>
<accession>A0A8S1WRS4</accession>
<evidence type="ECO:0000313" key="1">
    <source>
        <dbReference type="EMBL" id="CAD8192423.1"/>
    </source>
</evidence>
<dbReference type="AlphaFoldDB" id="A0A8S1WRS4"/>
<gene>
    <name evidence="1" type="ORF">PPENT_87.1.T1010148</name>
</gene>